<dbReference type="Gene3D" id="3.90.320.10">
    <property type="match status" value="1"/>
</dbReference>
<evidence type="ECO:0000313" key="4">
    <source>
        <dbReference type="Proteomes" id="UP000509346"/>
    </source>
</evidence>
<dbReference type="Proteomes" id="UP000509346">
    <property type="component" value="Chromosome"/>
</dbReference>
<feature type="domain" description="PD-(D/E)XK endonuclease-like" evidence="2">
    <location>
        <begin position="93"/>
        <end position="273"/>
    </location>
</feature>
<evidence type="ECO:0000256" key="1">
    <source>
        <dbReference type="SAM" id="MobiDB-lite"/>
    </source>
</evidence>
<reference evidence="3 4" key="1">
    <citation type="submission" date="2020-07" db="EMBL/GenBank/DDBJ databases">
        <title>Halosimplex litoreum sp. nov. and Halosimplex rubrum sp. nov., isolated from different salt environments.</title>
        <authorList>
            <person name="Cui H."/>
        </authorList>
    </citation>
    <scope>NUCLEOTIDE SEQUENCE [LARGE SCALE GENOMIC DNA]</scope>
    <source>
        <strain evidence="3 4">R2</strain>
    </source>
</reference>
<dbReference type="EMBL" id="CP058909">
    <property type="protein sequence ID" value="QLH81969.1"/>
    <property type="molecule type" value="Genomic_DNA"/>
</dbReference>
<evidence type="ECO:0000259" key="2">
    <source>
        <dbReference type="Pfam" id="PF12705"/>
    </source>
</evidence>
<organism evidence="3 4">
    <name type="scientific">Halosimplex pelagicum</name>
    <dbReference type="NCBI Taxonomy" id="869886"/>
    <lineage>
        <taxon>Archaea</taxon>
        <taxon>Methanobacteriati</taxon>
        <taxon>Methanobacteriota</taxon>
        <taxon>Stenosarchaea group</taxon>
        <taxon>Halobacteria</taxon>
        <taxon>Halobacteriales</taxon>
        <taxon>Haloarculaceae</taxon>
        <taxon>Halosimplex</taxon>
    </lineage>
</organism>
<name>A0A7D5TBC0_9EURY</name>
<dbReference type="RefSeq" id="WP_179922437.1">
    <property type="nucleotide sequence ID" value="NZ_CP058909.1"/>
</dbReference>
<dbReference type="PANTHER" id="PTHR36531:SF2">
    <property type="entry name" value="CRISPR-ASSOCIATED EXONUCLEASE CAS4"/>
    <property type="match status" value="1"/>
</dbReference>
<dbReference type="InterPro" id="IPR051827">
    <property type="entry name" value="Cas4_exonuclease"/>
</dbReference>
<dbReference type="OrthoDB" id="10444at2157"/>
<accession>A0A7D5TBC0</accession>
<gene>
    <name evidence="3" type="ORF">HZS54_10160</name>
</gene>
<keyword evidence="4" id="KW-1185">Reference proteome</keyword>
<evidence type="ECO:0000313" key="3">
    <source>
        <dbReference type="EMBL" id="QLH81969.1"/>
    </source>
</evidence>
<proteinExistence type="predicted"/>
<dbReference type="InterPro" id="IPR038726">
    <property type="entry name" value="PDDEXK_AddAB-type"/>
</dbReference>
<dbReference type="KEGG" id="hpel:HZS54_10160"/>
<feature type="region of interest" description="Disordered" evidence="1">
    <location>
        <begin position="57"/>
        <end position="77"/>
    </location>
</feature>
<protein>
    <submittedName>
        <fullName evidence="3">PD-(D/E)XK nuclease family protein</fullName>
    </submittedName>
</protein>
<dbReference type="Pfam" id="PF12705">
    <property type="entry name" value="PDDEXK_1"/>
    <property type="match status" value="1"/>
</dbReference>
<dbReference type="GeneID" id="56082955"/>
<dbReference type="InterPro" id="IPR011604">
    <property type="entry name" value="PDDEXK-like_dom_sf"/>
</dbReference>
<dbReference type="AlphaFoldDB" id="A0A7D5TBC0"/>
<dbReference type="PANTHER" id="PTHR36531">
    <property type="entry name" value="CRISPR-ASSOCIATED EXONUCLEASE CAS4"/>
    <property type="match status" value="1"/>
</dbReference>
<sequence>MDVYLGTLTRMVTDDSRNSKSEDTPVDGDSVSQLLKDMTTVRFKEWYQNREFRQNIRDGKPYFNGPSSVPPSERHSPSKLLQCHRKIYYGQENAPEEQDDAEGILWTGRRIEEDVVLPFLQDVISTDQTFVRNSMWIDFDVEIQGNEVRIKGVTDPVLVDEESEPLLPTEIKTTSSIEYKDSPDRRHRAQLHAYMAGLSVEQDRNPTEGVLIYISRDTFEMKVFHVEFDTKFWNETVLSWANTHTEYRLSDNLPPAQPEADWECEYCSYRERCGKGDTPYADMSPKAFVRLC</sequence>